<comment type="activity regulation">
    <text evidence="3">Inhibited by barbituric acid.</text>
</comment>
<dbReference type="Pfam" id="PF09663">
    <property type="entry name" value="Amido_AtzD_TrzD"/>
    <property type="match status" value="1"/>
</dbReference>
<dbReference type="Gene3D" id="3.30.1330.170">
    <property type="entry name" value="Cyanuric acid hydrolase/Barbiturase, RU A"/>
    <property type="match status" value="1"/>
</dbReference>
<organism evidence="4 5">
    <name type="scientific">Proteiniclasticum ruminis</name>
    <dbReference type="NCBI Taxonomy" id="398199"/>
    <lineage>
        <taxon>Bacteria</taxon>
        <taxon>Bacillati</taxon>
        <taxon>Bacillota</taxon>
        <taxon>Clostridia</taxon>
        <taxon>Eubacteriales</taxon>
        <taxon>Clostridiaceae</taxon>
        <taxon>Proteiniclasticum</taxon>
    </lineage>
</organism>
<feature type="binding site" evidence="3">
    <location>
        <position position="351"/>
    </location>
    <ligand>
        <name>Mg(2+)</name>
        <dbReference type="ChEBI" id="CHEBI:18420"/>
        <note>structural</note>
    </ligand>
</feature>
<feature type="region of interest" description="RU B" evidence="3">
    <location>
        <begin position="112"/>
        <end position="249"/>
    </location>
</feature>
<dbReference type="Gene3D" id="3.30.1330.160">
    <property type="entry name" value="Cyanuric acid hydrolase/Barbituras, RU C"/>
    <property type="match status" value="1"/>
</dbReference>
<dbReference type="UniPathway" id="UPA00008">
    <property type="reaction ID" value="UER00502"/>
</dbReference>
<protein>
    <recommendedName>
        <fullName evidence="3">Cyanuric acid amidohydrolase</fullName>
        <shortName evidence="3">CAH</shortName>
        <ecNumber evidence="3">3.5.2.15</ecNumber>
    </recommendedName>
</protein>
<feature type="binding site" evidence="3">
    <location>
        <position position="302"/>
    </location>
    <ligand>
        <name>Mg(2+)</name>
        <dbReference type="ChEBI" id="CHEBI:18420"/>
        <note>structural</note>
    </ligand>
</feature>
<feature type="binding site" evidence="3">
    <location>
        <position position="355"/>
    </location>
    <ligand>
        <name>Mg(2+)</name>
        <dbReference type="ChEBI" id="CHEBI:18420"/>
        <note>structural</note>
    </ligand>
</feature>
<feature type="active site" evidence="3">
    <location>
        <position position="162"/>
    </location>
</feature>
<keyword evidence="3" id="KW-0460">Magnesium</keyword>
<keyword evidence="3" id="KW-0479">Metal-binding</keyword>
<dbReference type="GO" id="GO:0046872">
    <property type="term" value="F:metal ion binding"/>
    <property type="evidence" value="ECO:0007669"/>
    <property type="project" value="UniProtKB-UniRule"/>
</dbReference>
<keyword evidence="2 3" id="KW-0378">Hydrolase</keyword>
<dbReference type="EC" id="3.5.2.15" evidence="3"/>
<feature type="binding site" evidence="3">
    <location>
        <position position="329"/>
    </location>
    <ligand>
        <name>substrate</name>
    </ligand>
</feature>
<accession>A0A1G8JJP1</accession>
<comment type="domain">
    <text evidence="3">The monomer structure is formed from three repeating units (RUs) that share the same structure as one another. The monomer, the active site and substrate all possess threefold rotational symmetry, to the extent that the active site possesses three potential Ser-Lys catalytic dyads. It is possible that any or all of the three active-site serines may act as nucleophile (albeit only one can do so per catalytic cycle).</text>
</comment>
<comment type="function">
    <text evidence="3">Responsible for the hydrolysis of cyanuric acid, an intermediate formed during catabolism of s-triazine based compounds in herbicides such as atrazine and polymers such as melamine. Catalyzes the hydrolytic opening of the s-triazine ring of cyanuric acid (2,4,6-trihydroxy-s-triazine) to yield carbon dioxide and carboxybiuret, which spontaneously decarboxylates to biuret.</text>
</comment>
<comment type="caution">
    <text evidence="3">Lacks conserved residue(s) required for the propagation of feature annotation.</text>
</comment>
<comment type="pathway">
    <text evidence="3">Xenobiotic degradation; atrazine degradation; biuret from cyanurate: step 1/1.</text>
</comment>
<evidence type="ECO:0000256" key="1">
    <source>
        <dbReference type="ARBA" id="ARBA00010947"/>
    </source>
</evidence>
<reference evidence="4 5" key="1">
    <citation type="submission" date="2016-10" db="EMBL/GenBank/DDBJ databases">
        <authorList>
            <person name="de Groot N.N."/>
        </authorList>
    </citation>
    <scope>NUCLEOTIDE SEQUENCE [LARGE SCALE GENOMIC DNA]</scope>
    <source>
        <strain evidence="4 5">CGMCC 1.5058</strain>
    </source>
</reference>
<sequence length="368" mass="39565">MVDINVFKLPVAGPDDVSVLKEKVAAGEIVAEDIIAVLGKTEGNGCVNDFTRGFCTMAYRKTISELTGLSEHDVEKKVAFVMSGGTEGVMSPHVMIFTRKELEEETTSLEKALNVTVGFTRNFLPEEMGTVTMVQEVKRVVLELMEQANIESKDDVHFVQIKCPLLTSDRILDAEKRGKKVVVTDTYKSMGYTRGASALGVAIALGEVDEAKVTEETILKDYSLYSGVASTSAGVELLNCEIILMGNAKGSKSKYRIGHSVMQDAIDLNSIIEAMNSAGLSVDKLPTEEDKKRIVNVLAKAEASPDGYVRGRRNTMLTDSDINHTRHARAVVNGLIAGIVGDPMVYVSGGAEHQGPAGGGPVAVIIEK</sequence>
<dbReference type="RefSeq" id="WP_031577139.1">
    <property type="nucleotide sequence ID" value="NZ_DAMAXS010000015.1"/>
</dbReference>
<name>A0A1G8JJP1_9CLOT</name>
<dbReference type="AlphaFoldDB" id="A0A1G8JJP1"/>
<dbReference type="InterPro" id="IPR043008">
    <property type="entry name" value="AtzD/Barbiturase_RUA"/>
</dbReference>
<feature type="binding site" evidence="3">
    <location>
        <position position="52"/>
    </location>
    <ligand>
        <name>substrate</name>
    </ligand>
</feature>
<feature type="binding site" evidence="3">
    <location>
        <begin position="83"/>
        <end position="84"/>
    </location>
    <ligand>
        <name>substrate</name>
    </ligand>
</feature>
<dbReference type="Proteomes" id="UP000183255">
    <property type="component" value="Unassembled WGS sequence"/>
</dbReference>
<gene>
    <name evidence="4" type="ORF">SAMN05421804_10231</name>
</gene>
<feature type="binding site" evidence="3">
    <location>
        <position position="194"/>
    </location>
    <ligand>
        <name>substrate</name>
    </ligand>
</feature>
<feature type="binding site" evidence="3">
    <location>
        <begin position="348"/>
        <end position="349"/>
    </location>
    <ligand>
        <name>substrate</name>
    </ligand>
</feature>
<dbReference type="InterPro" id="IPR043007">
    <property type="entry name" value="AtzD/Barbiturase_RUC"/>
</dbReference>
<evidence type="ECO:0000313" key="4">
    <source>
        <dbReference type="EMBL" id="SDI31519.1"/>
    </source>
</evidence>
<dbReference type="Gene3D" id="3.30.1330.180">
    <property type="entry name" value="Cyanuric acid hydrolase/Barbiturase, RU B"/>
    <property type="match status" value="1"/>
</dbReference>
<dbReference type="GO" id="GO:0018753">
    <property type="term" value="F:cyanuric acid amidohydrolase activity"/>
    <property type="evidence" value="ECO:0007669"/>
    <property type="project" value="UniProtKB-UniRule"/>
</dbReference>
<comment type="similarity">
    <text evidence="1 3">Belongs to the cyclic amide hydrolase (CyAH) family.</text>
</comment>
<evidence type="ECO:0000256" key="2">
    <source>
        <dbReference type="ARBA" id="ARBA00022801"/>
    </source>
</evidence>
<comment type="catalytic activity">
    <reaction evidence="3">
        <text>cyanurate + H2O = 1-carboxybiuret + H(+)</text>
        <dbReference type="Rhea" id="RHEA:70363"/>
        <dbReference type="ChEBI" id="CHEBI:15377"/>
        <dbReference type="ChEBI" id="CHEBI:15378"/>
        <dbReference type="ChEBI" id="CHEBI:38028"/>
        <dbReference type="ChEBI" id="CHEBI:142864"/>
        <dbReference type="EC" id="3.5.2.15"/>
    </reaction>
</comment>
<feature type="region of interest" description="RU A" evidence="3">
    <location>
        <begin position="1"/>
        <end position="103"/>
    </location>
</feature>
<dbReference type="GO" id="GO:0019381">
    <property type="term" value="P:atrazine catabolic process"/>
    <property type="evidence" value="ECO:0007669"/>
    <property type="project" value="UniProtKB-UniRule"/>
</dbReference>
<evidence type="ECO:0000313" key="5">
    <source>
        <dbReference type="Proteomes" id="UP000183255"/>
    </source>
</evidence>
<evidence type="ECO:0000256" key="3">
    <source>
        <dbReference type="HAMAP-Rule" id="MF_01989"/>
    </source>
</evidence>
<feature type="region of interest" description="RU C" evidence="3">
    <location>
        <begin position="255"/>
        <end position="368"/>
    </location>
</feature>
<proteinExistence type="inferred from homology"/>
<feature type="binding site" evidence="3">
    <location>
        <position position="356"/>
    </location>
    <ligand>
        <name>Mg(2+)</name>
        <dbReference type="ChEBI" id="CHEBI:18420"/>
        <note>structural</note>
    </ligand>
</feature>
<feature type="binding site" evidence="3">
    <location>
        <position position="359"/>
    </location>
    <ligand>
        <name>Mg(2+)</name>
        <dbReference type="ChEBI" id="CHEBI:18420"/>
        <note>structural</note>
    </ligand>
</feature>
<feature type="binding site" evidence="3">
    <location>
        <begin position="232"/>
        <end position="233"/>
    </location>
    <ligand>
        <name>substrate</name>
    </ligand>
</feature>
<dbReference type="NCBIfam" id="TIGR02714">
    <property type="entry name" value="amido_AtzD_TrzD"/>
    <property type="match status" value="1"/>
</dbReference>
<dbReference type="InterPro" id="IPR043006">
    <property type="entry name" value="AtzD/Barbiturase_RUB"/>
</dbReference>
<dbReference type="InterPro" id="IPR014086">
    <property type="entry name" value="AtzD/Barbiturase"/>
</dbReference>
<comment type="subunit">
    <text evidence="3">Homotetramer.</text>
</comment>
<dbReference type="HAMAP" id="MF_01989">
    <property type="entry name" value="Cyc_amidohydrol"/>
    <property type="match status" value="1"/>
</dbReference>
<feature type="site" description="Important for substrate specificity" evidence="3">
    <location>
        <position position="325"/>
    </location>
</feature>
<feature type="binding site" evidence="3">
    <location>
        <position position="354"/>
    </location>
    <ligand>
        <name>Mg(2+)</name>
        <dbReference type="ChEBI" id="CHEBI:18420"/>
        <note>structural</note>
    </ligand>
</feature>
<dbReference type="EMBL" id="FNDZ01000002">
    <property type="protein sequence ID" value="SDI31519.1"/>
    <property type="molecule type" value="Genomic_DNA"/>
</dbReference>
<feature type="active site" description="Nucleophile" evidence="3">
    <location>
        <position position="232"/>
    </location>
</feature>